<name>A0A7M5XMK8_9CNID</name>
<dbReference type="CDD" id="cd00229">
    <property type="entry name" value="SGNH_hydrolase"/>
    <property type="match status" value="1"/>
</dbReference>
<feature type="compositionally biased region" description="Acidic residues" evidence="1">
    <location>
        <begin position="1"/>
        <end position="20"/>
    </location>
</feature>
<keyword evidence="3" id="KW-1185">Reference proteome</keyword>
<evidence type="ECO:0000313" key="2">
    <source>
        <dbReference type="EnsemblMetazoa" id="CLYHEMP025609.1"/>
    </source>
</evidence>
<feature type="compositionally biased region" description="Basic and acidic residues" evidence="1">
    <location>
        <begin position="49"/>
        <end position="62"/>
    </location>
</feature>
<dbReference type="Proteomes" id="UP000594262">
    <property type="component" value="Unplaced"/>
</dbReference>
<reference evidence="2" key="1">
    <citation type="submission" date="2021-01" db="UniProtKB">
        <authorList>
            <consortium name="EnsemblMetazoa"/>
        </authorList>
    </citation>
    <scope>IDENTIFICATION</scope>
</reference>
<dbReference type="InterPro" id="IPR036514">
    <property type="entry name" value="SGNH_hydro_sf"/>
</dbReference>
<evidence type="ECO:0000313" key="3">
    <source>
        <dbReference type="Proteomes" id="UP000594262"/>
    </source>
</evidence>
<dbReference type="Gene3D" id="3.40.50.1110">
    <property type="entry name" value="SGNH hydrolase"/>
    <property type="match status" value="1"/>
</dbReference>
<accession>A0A7M5XMK8</accession>
<dbReference type="AlphaFoldDB" id="A0A7M5XMK8"/>
<evidence type="ECO:0000256" key="1">
    <source>
        <dbReference type="SAM" id="MobiDB-lite"/>
    </source>
</evidence>
<dbReference type="OrthoDB" id="408760at2759"/>
<feature type="compositionally biased region" description="Polar residues" evidence="1">
    <location>
        <begin position="64"/>
        <end position="83"/>
    </location>
</feature>
<dbReference type="SUPFAM" id="SSF52266">
    <property type="entry name" value="SGNH hydrolase"/>
    <property type="match status" value="1"/>
</dbReference>
<evidence type="ECO:0008006" key="4">
    <source>
        <dbReference type="Google" id="ProtNLM"/>
    </source>
</evidence>
<sequence length="267" mass="29813">VPDPERLDEDNSVMEIDENPAIETKLNETSSNNRTTSQHPSETENMSTDENREHEIKPKIADHNLSNHNKTTISHNQTKPYSQNGTNMTKLDSNIGQNHAKLGKEIGKNVTKMESDLLPDKTNSTDVSSALSTNTTVFNKKNTTKTDDGKSDDDEDKKVEKPMKRILAFGDSLTKGTYSKNGSVHPYSRHLVELLKDSDPNTNYEIFTEGVNGESACQGMVHRLPSELEDHKKIDLVITIAGTNGLLKNDCLRDCDLFEAIKRNRTS</sequence>
<organism evidence="2 3">
    <name type="scientific">Clytia hemisphaerica</name>
    <dbReference type="NCBI Taxonomy" id="252671"/>
    <lineage>
        <taxon>Eukaryota</taxon>
        <taxon>Metazoa</taxon>
        <taxon>Cnidaria</taxon>
        <taxon>Hydrozoa</taxon>
        <taxon>Hydroidolina</taxon>
        <taxon>Leptothecata</taxon>
        <taxon>Obeliida</taxon>
        <taxon>Clytiidae</taxon>
        <taxon>Clytia</taxon>
    </lineage>
</organism>
<feature type="region of interest" description="Disordered" evidence="1">
    <location>
        <begin position="140"/>
        <end position="159"/>
    </location>
</feature>
<proteinExistence type="predicted"/>
<feature type="region of interest" description="Disordered" evidence="1">
    <location>
        <begin position="1"/>
        <end position="83"/>
    </location>
</feature>
<protein>
    <recommendedName>
        <fullName evidence="4">SGNH hydrolase-type esterase domain-containing protein</fullName>
    </recommendedName>
</protein>
<feature type="compositionally biased region" description="Polar residues" evidence="1">
    <location>
        <begin position="27"/>
        <end position="48"/>
    </location>
</feature>
<dbReference type="EnsemblMetazoa" id="CLYHEMT025609.1">
    <property type="protein sequence ID" value="CLYHEMP025609.1"/>
    <property type="gene ID" value="CLYHEMG025609"/>
</dbReference>